<sequence>MCSDDLYALTTSSSIITILFFWNCNGVGRFGSFVHFRCESDKPLSFVDLSTRLFIDFVFFIDELAIGKFVAPTGPYLLLTIGKPNTSMSNPFEVP</sequence>
<name>A0AAD2JHY7_9STRA</name>
<keyword evidence="2" id="KW-1185">Reference proteome</keyword>
<organism evidence="1 2">
    <name type="scientific">Cylindrotheca closterium</name>
    <dbReference type="NCBI Taxonomy" id="2856"/>
    <lineage>
        <taxon>Eukaryota</taxon>
        <taxon>Sar</taxon>
        <taxon>Stramenopiles</taxon>
        <taxon>Ochrophyta</taxon>
        <taxon>Bacillariophyta</taxon>
        <taxon>Bacillariophyceae</taxon>
        <taxon>Bacillariophycidae</taxon>
        <taxon>Bacillariales</taxon>
        <taxon>Bacillariaceae</taxon>
        <taxon>Cylindrotheca</taxon>
    </lineage>
</organism>
<reference evidence="1" key="1">
    <citation type="submission" date="2023-08" db="EMBL/GenBank/DDBJ databases">
        <authorList>
            <person name="Audoor S."/>
            <person name="Bilcke G."/>
        </authorList>
    </citation>
    <scope>NUCLEOTIDE SEQUENCE</scope>
</reference>
<protein>
    <submittedName>
        <fullName evidence="1">Uncharacterized protein</fullName>
    </submittedName>
</protein>
<comment type="caution">
    <text evidence="1">The sequence shown here is derived from an EMBL/GenBank/DDBJ whole genome shotgun (WGS) entry which is preliminary data.</text>
</comment>
<dbReference type="AlphaFoldDB" id="A0AAD2JHY7"/>
<accession>A0AAD2JHY7</accession>
<proteinExistence type="predicted"/>
<dbReference type="EMBL" id="CAKOGP040001800">
    <property type="protein sequence ID" value="CAJ1952126.1"/>
    <property type="molecule type" value="Genomic_DNA"/>
</dbReference>
<evidence type="ECO:0000313" key="1">
    <source>
        <dbReference type="EMBL" id="CAJ1952126.1"/>
    </source>
</evidence>
<dbReference type="Proteomes" id="UP001295423">
    <property type="component" value="Unassembled WGS sequence"/>
</dbReference>
<gene>
    <name evidence="1" type="ORF">CYCCA115_LOCUS13401</name>
</gene>
<evidence type="ECO:0000313" key="2">
    <source>
        <dbReference type="Proteomes" id="UP001295423"/>
    </source>
</evidence>